<gene>
    <name evidence="2" type="ORF">F3Y22_tig00110890pilonHSYRG00107</name>
</gene>
<organism evidence="2 3">
    <name type="scientific">Hibiscus syriacus</name>
    <name type="common">Rose of Sharon</name>
    <dbReference type="NCBI Taxonomy" id="106335"/>
    <lineage>
        <taxon>Eukaryota</taxon>
        <taxon>Viridiplantae</taxon>
        <taxon>Streptophyta</taxon>
        <taxon>Embryophyta</taxon>
        <taxon>Tracheophyta</taxon>
        <taxon>Spermatophyta</taxon>
        <taxon>Magnoliopsida</taxon>
        <taxon>eudicotyledons</taxon>
        <taxon>Gunneridae</taxon>
        <taxon>Pentapetalae</taxon>
        <taxon>rosids</taxon>
        <taxon>malvids</taxon>
        <taxon>Malvales</taxon>
        <taxon>Malvaceae</taxon>
        <taxon>Malvoideae</taxon>
        <taxon>Hibiscus</taxon>
    </lineage>
</organism>
<dbReference type="EMBL" id="VEPZ02001149">
    <property type="protein sequence ID" value="KAE8691221.1"/>
    <property type="molecule type" value="Genomic_DNA"/>
</dbReference>
<evidence type="ECO:0000313" key="3">
    <source>
        <dbReference type="Proteomes" id="UP000436088"/>
    </source>
</evidence>
<feature type="region of interest" description="Disordered" evidence="1">
    <location>
        <begin position="1"/>
        <end position="41"/>
    </location>
</feature>
<feature type="compositionally biased region" description="Basic and acidic residues" evidence="1">
    <location>
        <begin position="24"/>
        <end position="34"/>
    </location>
</feature>
<comment type="caution">
    <text evidence="2">The sequence shown here is derived from an EMBL/GenBank/DDBJ whole genome shotgun (WGS) entry which is preliminary data.</text>
</comment>
<feature type="compositionally biased region" description="Low complexity" evidence="1">
    <location>
        <begin position="1"/>
        <end position="19"/>
    </location>
</feature>
<proteinExistence type="predicted"/>
<dbReference type="Proteomes" id="UP000436088">
    <property type="component" value="Unassembled WGS sequence"/>
</dbReference>
<sequence>MMENSSSPENNSVVNNVSLENEEEAKVKNEESERNFSSGNRWPRQETLALLKMKWTLLLETPVSRLLSGKMFPGF</sequence>
<evidence type="ECO:0000313" key="2">
    <source>
        <dbReference type="EMBL" id="KAE8691221.1"/>
    </source>
</evidence>
<keyword evidence="3" id="KW-1185">Reference proteome</keyword>
<name>A0A6A2ZGT3_HIBSY</name>
<accession>A0A6A2ZGT3</accession>
<dbReference type="AlphaFoldDB" id="A0A6A2ZGT3"/>
<protein>
    <submittedName>
        <fullName evidence="2">Uncharacterized protein</fullName>
    </submittedName>
</protein>
<reference evidence="2" key="1">
    <citation type="submission" date="2019-09" db="EMBL/GenBank/DDBJ databases">
        <title>Draft genome information of white flower Hibiscus syriacus.</title>
        <authorList>
            <person name="Kim Y.-M."/>
        </authorList>
    </citation>
    <scope>NUCLEOTIDE SEQUENCE [LARGE SCALE GENOMIC DNA]</scope>
    <source>
        <strain evidence="2">YM2019G1</strain>
    </source>
</reference>
<evidence type="ECO:0000256" key="1">
    <source>
        <dbReference type="SAM" id="MobiDB-lite"/>
    </source>
</evidence>